<proteinExistence type="predicted"/>
<organism evidence="1 2">
    <name type="scientific">Schistosoma margrebowiei</name>
    <dbReference type="NCBI Taxonomy" id="48269"/>
    <lineage>
        <taxon>Eukaryota</taxon>
        <taxon>Metazoa</taxon>
        <taxon>Spiralia</taxon>
        <taxon>Lophotrochozoa</taxon>
        <taxon>Platyhelminthes</taxon>
        <taxon>Trematoda</taxon>
        <taxon>Digenea</taxon>
        <taxon>Strigeidida</taxon>
        <taxon>Schistosomatoidea</taxon>
        <taxon>Schistosomatidae</taxon>
        <taxon>Schistosoma</taxon>
    </lineage>
</organism>
<dbReference type="WBParaSite" id="SMRG1_27690.6">
    <property type="protein sequence ID" value="SMRG1_27690.6"/>
    <property type="gene ID" value="SMRG1_27690"/>
</dbReference>
<reference evidence="2" key="1">
    <citation type="submission" date="2023-11" db="UniProtKB">
        <authorList>
            <consortium name="WormBaseParasite"/>
        </authorList>
    </citation>
    <scope>IDENTIFICATION</scope>
</reference>
<protein>
    <submittedName>
        <fullName evidence="2">Uncharacterized protein</fullName>
    </submittedName>
</protein>
<dbReference type="AlphaFoldDB" id="A0AA84ZFK6"/>
<name>A0AA84ZFK6_9TREM</name>
<dbReference type="Proteomes" id="UP000050790">
    <property type="component" value="Unassembled WGS sequence"/>
</dbReference>
<evidence type="ECO:0000313" key="2">
    <source>
        <dbReference type="WBParaSite" id="SMRG1_27690.6"/>
    </source>
</evidence>
<evidence type="ECO:0000313" key="1">
    <source>
        <dbReference type="Proteomes" id="UP000050790"/>
    </source>
</evidence>
<sequence length="109" mass="12493">MGLYQMVCRFSKVSSWLYKSFDSSSTTMFKHGHFSNKTLDFLSLHSMIETVEQNRDGFLKEVSHEYRSFSNFDIYDSKTTSFSVKLGCYENDGMFMLINASSGLSSDLS</sequence>
<accession>A0AA84ZFK6</accession>